<reference evidence="1 2" key="1">
    <citation type="submission" date="2018-06" db="EMBL/GenBank/DDBJ databases">
        <title>Lujinxingia sediminis gen. nov. sp. nov., a new facultative anaerobic member of the class Deltaproteobacteria, and proposal of Lujinxingaceae fam. nov.</title>
        <authorList>
            <person name="Guo L.-Y."/>
            <person name="Li C.-M."/>
            <person name="Wang S."/>
            <person name="Du Z.-J."/>
        </authorList>
    </citation>
    <scope>NUCLEOTIDE SEQUENCE [LARGE SCALE GENOMIC DNA]</scope>
    <source>
        <strain evidence="1 2">FA350</strain>
    </source>
</reference>
<organism evidence="1 2">
    <name type="scientific">Bradymonas sediminis</name>
    <dbReference type="NCBI Taxonomy" id="1548548"/>
    <lineage>
        <taxon>Bacteria</taxon>
        <taxon>Deltaproteobacteria</taxon>
        <taxon>Bradymonadales</taxon>
        <taxon>Bradymonadaceae</taxon>
        <taxon>Bradymonas</taxon>
    </lineage>
</organism>
<accession>A0A2Z4FHA6</accession>
<evidence type="ECO:0000313" key="1">
    <source>
        <dbReference type="EMBL" id="AWV88357.1"/>
    </source>
</evidence>
<keyword evidence="2" id="KW-1185">Reference proteome</keyword>
<dbReference type="Proteomes" id="UP000249799">
    <property type="component" value="Chromosome"/>
</dbReference>
<dbReference type="EMBL" id="CP030032">
    <property type="protein sequence ID" value="AWV88357.1"/>
    <property type="molecule type" value="Genomic_DNA"/>
</dbReference>
<dbReference type="AlphaFoldDB" id="A0A2Z4FHA6"/>
<protein>
    <submittedName>
        <fullName evidence="1">Uncharacterized protein</fullName>
    </submittedName>
</protein>
<dbReference type="OrthoDB" id="9955100at2"/>
<dbReference type="KEGG" id="bsed:DN745_02960"/>
<sequence>MHCILSIESAKALNLVSNYFTAEFRMKSLISSGVVSLVLLASASASAAVCVQVDEARDNLDPAERTAVKTMVEESLRGQNQSVSDANCDTTYKIYSLRLGNSVTANISGPNGSKSQKASSIEELPETYDQLTRSLLNGETGSTTTAGVNRHNVTKQQAVQRRIVADNLWFLRLGYGAVAGGDIASGPAFGLGYRYELDQLGIEISTLNIVAATDGSSDDGLGVSASWIRLGGLYFFNPVANHSAYLNVGLSWGTSASRSQYQGESYIYSGSGIQGEIGGGYEFLRASTIRMFVEANAVLPFYTSSIDWSIVDDSIYTPTFTISLGVGYGSSNRSAVEIY</sequence>
<gene>
    <name evidence="1" type="ORF">DN745_02960</name>
</gene>
<proteinExistence type="predicted"/>
<name>A0A2Z4FHA6_9DELT</name>
<evidence type="ECO:0000313" key="2">
    <source>
        <dbReference type="Proteomes" id="UP000249799"/>
    </source>
</evidence>